<evidence type="ECO:0000259" key="8">
    <source>
        <dbReference type="Pfam" id="PF07992"/>
    </source>
</evidence>
<accession>A0A7Y2E890</accession>
<evidence type="ECO:0000256" key="6">
    <source>
        <dbReference type="RuleBase" id="RU003880"/>
    </source>
</evidence>
<dbReference type="NCBIfam" id="TIGR01292">
    <property type="entry name" value="TRX_reduct"/>
    <property type="match status" value="1"/>
</dbReference>
<comment type="cofactor">
    <cofactor evidence="7">
        <name>FAD</name>
        <dbReference type="ChEBI" id="CHEBI:57692"/>
    </cofactor>
    <text evidence="7">Binds 1 FAD per subunit.</text>
</comment>
<dbReference type="GO" id="GO:0005737">
    <property type="term" value="C:cytoplasm"/>
    <property type="evidence" value="ECO:0007669"/>
    <property type="project" value="InterPro"/>
</dbReference>
<keyword evidence="4" id="KW-1015">Disulfide bond</keyword>
<protein>
    <recommendedName>
        <fullName evidence="6">Thioredoxin reductase</fullName>
        <ecNumber evidence="6">1.8.1.9</ecNumber>
    </recommendedName>
</protein>
<sequence length="325" mass="35246">MVIIGSGPAGFTAALYAARANLNPLVIEGSLMNERGEIPGGQLMTTTDVENYPGFPDGLSGPEMMDKFRDQAKRFGARMVQEDVEHVELGNHPFKLRTSEGTEYETLSVIIATGARAKKLDPKGGDTYWQKGISACAVCDGALPLFREKPLVVIGGGDTAMEEASFLAKYGSKVYVVHRRDEFRASAIMQERVLKNPKTEVVWNSNLVEVEGDGNLLKKVTVESTVDGSRRTIEAAGLFYAIGHIPNTDFLKDQIETNETGYIVLKDGQQTSVKGVFAAGDVHDFRYRQAVTAAGAGCAAALDAEHFLGGLEHEQPQLFETLVES</sequence>
<dbReference type="PRINTS" id="PR00469">
    <property type="entry name" value="PNDRDTASEII"/>
</dbReference>
<gene>
    <name evidence="9" type="primary">trxB</name>
    <name evidence="9" type="ORF">HKN21_09760</name>
</gene>
<dbReference type="Proteomes" id="UP000547674">
    <property type="component" value="Unassembled WGS sequence"/>
</dbReference>
<evidence type="ECO:0000256" key="7">
    <source>
        <dbReference type="RuleBase" id="RU003881"/>
    </source>
</evidence>
<dbReference type="InterPro" id="IPR005982">
    <property type="entry name" value="Thioredox_Rdtase"/>
</dbReference>
<evidence type="ECO:0000256" key="5">
    <source>
        <dbReference type="ARBA" id="ARBA00023284"/>
    </source>
</evidence>
<evidence type="ECO:0000313" key="9">
    <source>
        <dbReference type="EMBL" id="NNF07034.1"/>
    </source>
</evidence>
<evidence type="ECO:0000256" key="4">
    <source>
        <dbReference type="ARBA" id="ARBA00023157"/>
    </source>
</evidence>
<evidence type="ECO:0000313" key="10">
    <source>
        <dbReference type="Proteomes" id="UP000547674"/>
    </source>
</evidence>
<dbReference type="InterPro" id="IPR023753">
    <property type="entry name" value="FAD/NAD-binding_dom"/>
</dbReference>
<organism evidence="9 10">
    <name type="scientific">Eiseniibacteriota bacterium</name>
    <dbReference type="NCBI Taxonomy" id="2212470"/>
    <lineage>
        <taxon>Bacteria</taxon>
        <taxon>Candidatus Eiseniibacteriota</taxon>
    </lineage>
</organism>
<keyword evidence="5 6" id="KW-0676">Redox-active center</keyword>
<keyword evidence="7" id="KW-0521">NADP</keyword>
<evidence type="ECO:0000256" key="3">
    <source>
        <dbReference type="ARBA" id="ARBA00023002"/>
    </source>
</evidence>
<name>A0A7Y2E890_UNCEI</name>
<dbReference type="InterPro" id="IPR036188">
    <property type="entry name" value="FAD/NAD-bd_sf"/>
</dbReference>
<dbReference type="EMBL" id="JABDJR010000388">
    <property type="protein sequence ID" value="NNF07034.1"/>
    <property type="molecule type" value="Genomic_DNA"/>
</dbReference>
<evidence type="ECO:0000256" key="2">
    <source>
        <dbReference type="ARBA" id="ARBA00022827"/>
    </source>
</evidence>
<dbReference type="SUPFAM" id="SSF51905">
    <property type="entry name" value="FAD/NAD(P)-binding domain"/>
    <property type="match status" value="1"/>
</dbReference>
<dbReference type="GO" id="GO:0019430">
    <property type="term" value="P:removal of superoxide radicals"/>
    <property type="evidence" value="ECO:0007669"/>
    <property type="project" value="UniProtKB-UniRule"/>
</dbReference>
<dbReference type="InterPro" id="IPR050097">
    <property type="entry name" value="Ferredoxin-NADP_redctase_2"/>
</dbReference>
<keyword evidence="2 6" id="KW-0274">FAD</keyword>
<dbReference type="PROSITE" id="PS00573">
    <property type="entry name" value="PYRIDINE_REDOX_2"/>
    <property type="match status" value="1"/>
</dbReference>
<comment type="catalytic activity">
    <reaction evidence="6">
        <text>[thioredoxin]-dithiol + NADP(+) = [thioredoxin]-disulfide + NADPH + H(+)</text>
        <dbReference type="Rhea" id="RHEA:20345"/>
        <dbReference type="Rhea" id="RHEA-COMP:10698"/>
        <dbReference type="Rhea" id="RHEA-COMP:10700"/>
        <dbReference type="ChEBI" id="CHEBI:15378"/>
        <dbReference type="ChEBI" id="CHEBI:29950"/>
        <dbReference type="ChEBI" id="CHEBI:50058"/>
        <dbReference type="ChEBI" id="CHEBI:57783"/>
        <dbReference type="ChEBI" id="CHEBI:58349"/>
        <dbReference type="EC" id="1.8.1.9"/>
    </reaction>
</comment>
<feature type="domain" description="FAD/NAD(P)-binding" evidence="8">
    <location>
        <begin position="2"/>
        <end position="297"/>
    </location>
</feature>
<dbReference type="Pfam" id="PF07992">
    <property type="entry name" value="Pyr_redox_2"/>
    <property type="match status" value="1"/>
</dbReference>
<keyword evidence="3 6" id="KW-0560">Oxidoreductase</keyword>
<keyword evidence="1 6" id="KW-0285">Flavoprotein</keyword>
<proteinExistence type="inferred from homology"/>
<dbReference type="InterPro" id="IPR008255">
    <property type="entry name" value="Pyr_nucl-diS_OxRdtase_2_AS"/>
</dbReference>
<comment type="caution">
    <text evidence="9">The sequence shown here is derived from an EMBL/GenBank/DDBJ whole genome shotgun (WGS) entry which is preliminary data.</text>
</comment>
<comment type="similarity">
    <text evidence="6">Belongs to the class-II pyridine nucleotide-disulfide oxidoreductase family.</text>
</comment>
<dbReference type="GO" id="GO:0004791">
    <property type="term" value="F:thioredoxin-disulfide reductase (NADPH) activity"/>
    <property type="evidence" value="ECO:0007669"/>
    <property type="project" value="UniProtKB-UniRule"/>
</dbReference>
<evidence type="ECO:0000256" key="1">
    <source>
        <dbReference type="ARBA" id="ARBA00022630"/>
    </source>
</evidence>
<reference evidence="9 10" key="1">
    <citation type="submission" date="2020-03" db="EMBL/GenBank/DDBJ databases">
        <title>Metabolic flexibility allows generalist bacteria to become dominant in a frequently disturbed ecosystem.</title>
        <authorList>
            <person name="Chen Y.-J."/>
            <person name="Leung P.M."/>
            <person name="Bay S.K."/>
            <person name="Hugenholtz P."/>
            <person name="Kessler A.J."/>
            <person name="Shelley G."/>
            <person name="Waite D.W."/>
            <person name="Cook P.L."/>
            <person name="Greening C."/>
        </authorList>
    </citation>
    <scope>NUCLEOTIDE SEQUENCE [LARGE SCALE GENOMIC DNA]</scope>
    <source>
        <strain evidence="9">SS_bin_28</strain>
    </source>
</reference>
<comment type="subunit">
    <text evidence="6">Homodimer.</text>
</comment>
<dbReference type="Gene3D" id="3.50.50.60">
    <property type="entry name" value="FAD/NAD(P)-binding domain"/>
    <property type="match status" value="2"/>
</dbReference>
<dbReference type="PRINTS" id="PR00368">
    <property type="entry name" value="FADPNR"/>
</dbReference>
<dbReference type="AlphaFoldDB" id="A0A7Y2E890"/>
<dbReference type="PANTHER" id="PTHR48105">
    <property type="entry name" value="THIOREDOXIN REDUCTASE 1-RELATED-RELATED"/>
    <property type="match status" value="1"/>
</dbReference>
<dbReference type="EC" id="1.8.1.9" evidence="6"/>